<gene>
    <name evidence="1" type="ORF">LA76x_0653</name>
</gene>
<dbReference type="EMBL" id="CP011129">
    <property type="protein sequence ID" value="ALN78814.1"/>
    <property type="molecule type" value="Genomic_DNA"/>
</dbReference>
<dbReference type="Proteomes" id="UP000060787">
    <property type="component" value="Chromosome"/>
</dbReference>
<name>A0A0S2F5J3_LYSAN</name>
<proteinExistence type="predicted"/>
<protein>
    <submittedName>
        <fullName evidence="1">Uncharacterized protein</fullName>
    </submittedName>
</protein>
<reference evidence="1 2" key="1">
    <citation type="journal article" date="2015" name="BMC Genomics">
        <title>Comparative genomics and metabolic profiling of the genus Lysobacter.</title>
        <authorList>
            <person name="de Bruijn I."/>
            <person name="Cheng X."/>
            <person name="de Jager V."/>
            <person name="Exposito R.G."/>
            <person name="Watrous J."/>
            <person name="Patel N."/>
            <person name="Postma J."/>
            <person name="Dorrestein P.C."/>
            <person name="Kobayashi D."/>
            <person name="Raaijmakers J.M."/>
        </authorList>
    </citation>
    <scope>NUCLEOTIDE SEQUENCE [LARGE SCALE GENOMIC DNA]</scope>
    <source>
        <strain evidence="1 2">76</strain>
    </source>
</reference>
<dbReference type="AlphaFoldDB" id="A0A0S2F5J3"/>
<evidence type="ECO:0000313" key="1">
    <source>
        <dbReference type="EMBL" id="ALN78814.1"/>
    </source>
</evidence>
<organism evidence="1 2">
    <name type="scientific">Lysobacter antibioticus</name>
    <dbReference type="NCBI Taxonomy" id="84531"/>
    <lineage>
        <taxon>Bacteria</taxon>
        <taxon>Pseudomonadati</taxon>
        <taxon>Pseudomonadota</taxon>
        <taxon>Gammaproteobacteria</taxon>
        <taxon>Lysobacterales</taxon>
        <taxon>Lysobacteraceae</taxon>
        <taxon>Lysobacter</taxon>
    </lineage>
</organism>
<sequence length="42" mass="4621">MHGRPATHRDPWTRRGLGGECSRRCNLGCEHGDPSVNCRSAS</sequence>
<keyword evidence="2" id="KW-1185">Reference proteome</keyword>
<dbReference type="KEGG" id="lab:LA76x_0653"/>
<dbReference type="STRING" id="84531.LA76x_0653"/>
<evidence type="ECO:0000313" key="2">
    <source>
        <dbReference type="Proteomes" id="UP000060787"/>
    </source>
</evidence>
<accession>A0A0S2F5J3</accession>